<comment type="caution">
    <text evidence="2">The sequence shown here is derived from an EMBL/GenBank/DDBJ whole genome shotgun (WGS) entry which is preliminary data.</text>
</comment>
<reference evidence="2 3" key="1">
    <citation type="submission" date="2024-05" db="EMBL/GenBank/DDBJ databases">
        <authorList>
            <person name="Duchaud E."/>
        </authorList>
    </citation>
    <scope>NUCLEOTIDE SEQUENCE [LARGE SCALE GENOMIC DNA]</scope>
    <source>
        <strain evidence="2">Ena-SAMPLE-TAB-13-05-2024-13:56:06:370-140305</strain>
    </source>
</reference>
<protein>
    <recommendedName>
        <fullName evidence="1">Transposase InsH N-terminal domain-containing protein</fullName>
    </recommendedName>
</protein>
<name>A0ABP1F7K0_9FLAO</name>
<feature type="domain" description="Transposase InsH N-terminal" evidence="1">
    <location>
        <begin position="17"/>
        <end position="85"/>
    </location>
</feature>
<accession>A0ABP1F7K0</accession>
<evidence type="ECO:0000313" key="2">
    <source>
        <dbReference type="EMBL" id="CAL2106297.1"/>
    </source>
</evidence>
<keyword evidence="3" id="KW-1185">Reference proteome</keyword>
<dbReference type="EMBL" id="CAXJRC010000012">
    <property type="protein sequence ID" value="CAL2106297.1"/>
    <property type="molecule type" value="Genomic_DNA"/>
</dbReference>
<gene>
    <name evidence="2" type="ORF">T190115A13A_200013</name>
</gene>
<dbReference type="InterPro" id="IPR008490">
    <property type="entry name" value="Transposase_InsH_N"/>
</dbReference>
<evidence type="ECO:0000313" key="3">
    <source>
        <dbReference type="Proteomes" id="UP001497602"/>
    </source>
</evidence>
<evidence type="ECO:0000259" key="1">
    <source>
        <dbReference type="Pfam" id="PF05598"/>
    </source>
</evidence>
<dbReference type="PANTHER" id="PTHR33408">
    <property type="entry name" value="TRANSPOSASE"/>
    <property type="match status" value="1"/>
</dbReference>
<sequence length="108" mass="12352">MDFNSMVSIDSWARIVDLFVEILPLNELGFIDVLAKEGAPPYHSSDLLKLYLYGYKHSIRSSRKLAHACKVNIEVIWLLNGLTPSSRKIAYLVCFIILNVCGFRSVFW</sequence>
<organism evidence="2 3">
    <name type="scientific">Tenacibaculum vairaonense</name>
    <dbReference type="NCBI Taxonomy" id="3137860"/>
    <lineage>
        <taxon>Bacteria</taxon>
        <taxon>Pseudomonadati</taxon>
        <taxon>Bacteroidota</taxon>
        <taxon>Flavobacteriia</taxon>
        <taxon>Flavobacteriales</taxon>
        <taxon>Flavobacteriaceae</taxon>
        <taxon>Tenacibaculum</taxon>
    </lineage>
</organism>
<proteinExistence type="predicted"/>
<dbReference type="Proteomes" id="UP001497602">
    <property type="component" value="Unassembled WGS sequence"/>
</dbReference>
<dbReference type="PANTHER" id="PTHR33408:SF2">
    <property type="entry name" value="TRANSPOSASE DDE DOMAIN-CONTAINING PROTEIN"/>
    <property type="match status" value="1"/>
</dbReference>
<dbReference type="Pfam" id="PF05598">
    <property type="entry name" value="DUF772"/>
    <property type="match status" value="1"/>
</dbReference>